<gene>
    <name evidence="2" type="ORF">NCTC8284_02343</name>
</gene>
<evidence type="ECO:0000313" key="2">
    <source>
        <dbReference type="EMBL" id="VEH67157.1"/>
    </source>
</evidence>
<evidence type="ECO:0000313" key="3">
    <source>
        <dbReference type="Proteomes" id="UP000278733"/>
    </source>
</evidence>
<accession>A0A448MPU3</accession>
<dbReference type="EMBL" id="LR134405">
    <property type="protein sequence ID" value="VEH67157.1"/>
    <property type="molecule type" value="Genomic_DNA"/>
</dbReference>
<reference evidence="2 3" key="1">
    <citation type="submission" date="2018-12" db="EMBL/GenBank/DDBJ databases">
        <authorList>
            <consortium name="Pathogen Informatics"/>
        </authorList>
    </citation>
    <scope>NUCLEOTIDE SEQUENCE [LARGE SCALE GENOMIC DNA]</scope>
    <source>
        <strain evidence="2 3">NCTC8284</strain>
    </source>
</reference>
<dbReference type="InterPro" id="IPR009826">
    <property type="entry name" value="DNA_circ_N"/>
</dbReference>
<dbReference type="KEGG" id="rpne:NCTC8284_02343"/>
<sequence>MGWTMPIQRASFRGVRFDVLSVDDDFYRSTIEHAYPFVNGADVEDLGLNPLTVRMQAIFMGKAITRILNVF</sequence>
<dbReference type="Proteomes" id="UP000278733">
    <property type="component" value="Chromosome"/>
</dbReference>
<proteinExistence type="predicted"/>
<protein>
    <submittedName>
        <fullName evidence="2">Mu-like prophage DNA circulation protein</fullName>
    </submittedName>
</protein>
<dbReference type="AlphaFoldDB" id="A0A448MPU3"/>
<evidence type="ECO:0000259" key="1">
    <source>
        <dbReference type="Pfam" id="PF07157"/>
    </source>
</evidence>
<organism evidence="2 3">
    <name type="scientific">Rodentibacter pneumotropicus</name>
    <dbReference type="NCBI Taxonomy" id="758"/>
    <lineage>
        <taxon>Bacteria</taxon>
        <taxon>Pseudomonadati</taxon>
        <taxon>Pseudomonadota</taxon>
        <taxon>Gammaproteobacteria</taxon>
        <taxon>Pasteurellales</taxon>
        <taxon>Pasteurellaceae</taxon>
        <taxon>Rodentibacter</taxon>
    </lineage>
</organism>
<feature type="domain" description="DNA circulation N-terminal" evidence="1">
    <location>
        <begin position="7"/>
        <end position="64"/>
    </location>
</feature>
<dbReference type="Pfam" id="PF07157">
    <property type="entry name" value="DNA_circ_N"/>
    <property type="match status" value="1"/>
</dbReference>
<name>A0A448MPU3_9PAST</name>